<reference evidence="14 15" key="1">
    <citation type="journal article" date="2019" name="Nat. Med.">
        <title>A library of human gut bacterial isolates paired with longitudinal multiomics data enables mechanistic microbiome research.</title>
        <authorList>
            <person name="Poyet M."/>
            <person name="Groussin M."/>
            <person name="Gibbons S.M."/>
            <person name="Avila-Pacheco J."/>
            <person name="Jiang X."/>
            <person name="Kearney S.M."/>
            <person name="Perrotta A.R."/>
            <person name="Berdy B."/>
            <person name="Zhao S."/>
            <person name="Lieberman T.D."/>
            <person name="Swanson P.K."/>
            <person name="Smith M."/>
            <person name="Roesemann S."/>
            <person name="Alexander J.E."/>
            <person name="Rich S.A."/>
            <person name="Livny J."/>
            <person name="Vlamakis H."/>
            <person name="Clish C."/>
            <person name="Bullock K."/>
            <person name="Deik A."/>
            <person name="Scott J."/>
            <person name="Pierce K.A."/>
            <person name="Xavier R.J."/>
            <person name="Alm E.J."/>
        </authorList>
    </citation>
    <scope>NUCLEOTIDE SEQUENCE [LARGE SCALE GENOMIC DNA]</scope>
    <source>
        <strain evidence="14 15">BIOML-A2</strain>
    </source>
</reference>
<evidence type="ECO:0000256" key="13">
    <source>
        <dbReference type="SAM" id="MobiDB-lite"/>
    </source>
</evidence>
<dbReference type="GO" id="GO:0016787">
    <property type="term" value="F:hydrolase activity"/>
    <property type="evidence" value="ECO:0007669"/>
    <property type="project" value="UniProtKB-UniRule"/>
</dbReference>
<accession>A0A6I3RZI7</accession>
<feature type="compositionally biased region" description="Low complexity" evidence="13">
    <location>
        <begin position="666"/>
        <end position="677"/>
    </location>
</feature>
<evidence type="ECO:0000313" key="14">
    <source>
        <dbReference type="EMBL" id="MTU43712.1"/>
    </source>
</evidence>
<dbReference type="Gene3D" id="1.10.486.10">
    <property type="entry name" value="PCRA, domain 4"/>
    <property type="match status" value="1"/>
</dbReference>
<evidence type="ECO:0000256" key="8">
    <source>
        <dbReference type="ARBA" id="ARBA00034617"/>
    </source>
</evidence>
<sequence length="781" mass="87794">MQSITESLNKQQAQAVTAEPKSALILAGAGSGKTRVLTSRIAYLLQQNMAHPSEILAVTFTNKAAKEMLARLQNMIPINPRAMWVGTFHGLCNRLLRLHHQEAGLPATFAILDMSDQLGVIKRVMKANGIDTEEFKPREVQNFINRCKEEGKRASEVYSKFSKDKAYIQIYAMYEAVLQREGACDFAELLLRAYELLSRNEMIRHHYQERFRFILVDEFQDTNVLQYEWLKLLAGLGEKNPPNAVFAVGDDDQSIYAFRGANVGNMMSFVQEFRIREPIRLEQNYRSQGNILDAANALISNNSERMGKNLWTDAGKGEKIRANRSDNDFDEARFVCSTIQEYIDKGVSPKDIAILYRSNAQSRLFETELTRRGIPFMVYGGLRFFDRAEIKNAMAYMRLAENPSDDSAFLRVVNVPARGIGAKSIENLVDFATTNGISLFESMQYIRGAAAAKFAAFKEIIDTLRVAKDEMPLPAFVDFTVEKSGLKNMYEMDPNGSERIENLQELTSAAQGFIKEEAIDTENSDGTAVENLSALAGFVSHASLEAGENQAQVGQDAVQLMTVHASKGLEFDIVFITGLEEDMFPHFRSKNDKKALQEERRLMYVAITRARKELYLTLAEERMLQGRTFSSYPSSFLTEIPGETLKWLSRNPFESRYEVEDEDSWGSRSGSSKNYSSPYRNSSYGGSTKPSSHRFASNVPEWAKGIIETKKEKLQTQKIRAKQNSNSPYKAGININHEKFGPGVILDTQGAGDDMVLIVKFKIGGIKNLLARIAGKKITIL</sequence>
<dbReference type="InterPro" id="IPR000212">
    <property type="entry name" value="DNA_helicase_UvrD/REP"/>
</dbReference>
<dbReference type="InterPro" id="IPR013986">
    <property type="entry name" value="DExx_box_DNA_helicase_dom_sf"/>
</dbReference>
<dbReference type="InterPro" id="IPR014016">
    <property type="entry name" value="UvrD-like_ATP-bd"/>
</dbReference>
<keyword evidence="7" id="KW-0413">Isomerase</keyword>
<evidence type="ECO:0000256" key="12">
    <source>
        <dbReference type="PROSITE-ProRule" id="PRU00560"/>
    </source>
</evidence>
<dbReference type="Pfam" id="PF21196">
    <property type="entry name" value="PcrA_UvrD_tudor"/>
    <property type="match status" value="1"/>
</dbReference>
<dbReference type="AlphaFoldDB" id="A0A6I3RZI7"/>
<dbReference type="EC" id="5.6.2.4" evidence="9"/>
<evidence type="ECO:0000256" key="6">
    <source>
        <dbReference type="ARBA" id="ARBA00023125"/>
    </source>
</evidence>
<dbReference type="PROSITE" id="PS51198">
    <property type="entry name" value="UVRD_HELICASE_ATP_BIND"/>
    <property type="match status" value="1"/>
</dbReference>
<proteinExistence type="inferred from homology"/>
<dbReference type="GO" id="GO:0005524">
    <property type="term" value="F:ATP binding"/>
    <property type="evidence" value="ECO:0007669"/>
    <property type="project" value="UniProtKB-UniRule"/>
</dbReference>
<keyword evidence="4 12" id="KW-0347">Helicase</keyword>
<dbReference type="InterPro" id="IPR027417">
    <property type="entry name" value="P-loop_NTPase"/>
</dbReference>
<evidence type="ECO:0000256" key="7">
    <source>
        <dbReference type="ARBA" id="ARBA00023235"/>
    </source>
</evidence>
<feature type="region of interest" description="Disordered" evidence="13">
    <location>
        <begin position="659"/>
        <end position="693"/>
    </location>
</feature>
<evidence type="ECO:0000256" key="10">
    <source>
        <dbReference type="ARBA" id="ARBA00034923"/>
    </source>
</evidence>
<evidence type="ECO:0000256" key="11">
    <source>
        <dbReference type="ARBA" id="ARBA00048988"/>
    </source>
</evidence>
<dbReference type="PROSITE" id="PS51217">
    <property type="entry name" value="UVRD_HELICASE_CTER"/>
    <property type="match status" value="1"/>
</dbReference>
<dbReference type="Pfam" id="PF13361">
    <property type="entry name" value="UvrD_C"/>
    <property type="match status" value="1"/>
</dbReference>
<dbReference type="PANTHER" id="PTHR11070">
    <property type="entry name" value="UVRD / RECB / PCRA DNA HELICASE FAMILY MEMBER"/>
    <property type="match status" value="1"/>
</dbReference>
<dbReference type="GO" id="GO:0000725">
    <property type="term" value="P:recombinational repair"/>
    <property type="evidence" value="ECO:0007669"/>
    <property type="project" value="TreeGrafter"/>
</dbReference>
<dbReference type="Proteomes" id="UP000462362">
    <property type="component" value="Unassembled WGS sequence"/>
</dbReference>
<evidence type="ECO:0000256" key="3">
    <source>
        <dbReference type="ARBA" id="ARBA00022801"/>
    </source>
</evidence>
<keyword evidence="3 12" id="KW-0378">Hydrolase</keyword>
<evidence type="ECO:0000256" key="1">
    <source>
        <dbReference type="ARBA" id="ARBA00009922"/>
    </source>
</evidence>
<dbReference type="EMBL" id="WNCL01000026">
    <property type="protein sequence ID" value="MTU43712.1"/>
    <property type="molecule type" value="Genomic_DNA"/>
</dbReference>
<keyword evidence="2 12" id="KW-0547">Nucleotide-binding</keyword>
<dbReference type="SUPFAM" id="SSF52540">
    <property type="entry name" value="P-loop containing nucleoside triphosphate hydrolases"/>
    <property type="match status" value="1"/>
</dbReference>
<name>A0A6I3RZI7_9BURK</name>
<dbReference type="PANTHER" id="PTHR11070:SF2">
    <property type="entry name" value="ATP-DEPENDENT DNA HELICASE SRS2"/>
    <property type="match status" value="1"/>
</dbReference>
<comment type="similarity">
    <text evidence="1">Belongs to the helicase family. UvrD subfamily.</text>
</comment>
<comment type="catalytic activity">
    <reaction evidence="11">
        <text>ATP + H2O = ADP + phosphate + H(+)</text>
        <dbReference type="Rhea" id="RHEA:13065"/>
        <dbReference type="ChEBI" id="CHEBI:15377"/>
        <dbReference type="ChEBI" id="CHEBI:15378"/>
        <dbReference type="ChEBI" id="CHEBI:30616"/>
        <dbReference type="ChEBI" id="CHEBI:43474"/>
        <dbReference type="ChEBI" id="CHEBI:456216"/>
        <dbReference type="EC" id="5.6.2.4"/>
    </reaction>
</comment>
<dbReference type="GO" id="GO:0043138">
    <property type="term" value="F:3'-5' DNA helicase activity"/>
    <property type="evidence" value="ECO:0007669"/>
    <property type="project" value="UniProtKB-EC"/>
</dbReference>
<dbReference type="Gene3D" id="1.10.10.160">
    <property type="match status" value="1"/>
</dbReference>
<protein>
    <recommendedName>
        <fullName evidence="9">DNA 3'-5' helicase</fullName>
        <ecNumber evidence="9">5.6.2.4</ecNumber>
    </recommendedName>
    <alternativeName>
        <fullName evidence="10">DNA 3'-5' helicase II</fullName>
    </alternativeName>
</protein>
<dbReference type="InterPro" id="IPR014017">
    <property type="entry name" value="DNA_helicase_UvrD-like_C"/>
</dbReference>
<dbReference type="Gene3D" id="3.40.50.300">
    <property type="entry name" value="P-loop containing nucleotide triphosphate hydrolases"/>
    <property type="match status" value="2"/>
</dbReference>
<dbReference type="CDD" id="cd17932">
    <property type="entry name" value="DEXQc_UvrD"/>
    <property type="match status" value="1"/>
</dbReference>
<comment type="catalytic activity">
    <reaction evidence="8">
        <text>Couples ATP hydrolysis with the unwinding of duplex DNA by translocating in the 3'-5' direction.</text>
        <dbReference type="EC" id="5.6.2.4"/>
    </reaction>
</comment>
<organism evidence="14 15">
    <name type="scientific">Parasutterella excrementihominis</name>
    <dbReference type="NCBI Taxonomy" id="487175"/>
    <lineage>
        <taxon>Bacteria</taxon>
        <taxon>Pseudomonadati</taxon>
        <taxon>Pseudomonadota</taxon>
        <taxon>Betaproteobacteria</taxon>
        <taxon>Burkholderiales</taxon>
        <taxon>Sutterellaceae</taxon>
        <taxon>Parasutterella</taxon>
    </lineage>
</organism>
<dbReference type="CDD" id="cd18807">
    <property type="entry name" value="SF1_C_UvrD"/>
    <property type="match status" value="1"/>
</dbReference>
<evidence type="ECO:0000256" key="2">
    <source>
        <dbReference type="ARBA" id="ARBA00022741"/>
    </source>
</evidence>
<evidence type="ECO:0000313" key="15">
    <source>
        <dbReference type="Proteomes" id="UP000462362"/>
    </source>
</evidence>
<gene>
    <name evidence="14" type="ORF">GMD42_08780</name>
</gene>
<feature type="binding site" evidence="12">
    <location>
        <begin position="27"/>
        <end position="34"/>
    </location>
    <ligand>
        <name>ATP</name>
        <dbReference type="ChEBI" id="CHEBI:30616"/>
    </ligand>
</feature>
<evidence type="ECO:0000256" key="5">
    <source>
        <dbReference type="ARBA" id="ARBA00022840"/>
    </source>
</evidence>
<feature type="compositionally biased region" description="Polar residues" evidence="13">
    <location>
        <begin position="678"/>
        <end position="690"/>
    </location>
</feature>
<evidence type="ECO:0000256" key="4">
    <source>
        <dbReference type="ARBA" id="ARBA00022806"/>
    </source>
</evidence>
<evidence type="ECO:0000256" key="9">
    <source>
        <dbReference type="ARBA" id="ARBA00034808"/>
    </source>
</evidence>
<dbReference type="RefSeq" id="WP_155165974.1">
    <property type="nucleotide sequence ID" value="NZ_DBGEAO010000068.1"/>
</dbReference>
<keyword evidence="5 12" id="KW-0067">ATP-binding</keyword>
<dbReference type="Pfam" id="PF00580">
    <property type="entry name" value="UvrD-helicase"/>
    <property type="match status" value="1"/>
</dbReference>
<dbReference type="GO" id="GO:0005829">
    <property type="term" value="C:cytosol"/>
    <property type="evidence" value="ECO:0007669"/>
    <property type="project" value="TreeGrafter"/>
</dbReference>
<keyword evidence="6" id="KW-0238">DNA-binding</keyword>
<dbReference type="GO" id="GO:0003677">
    <property type="term" value="F:DNA binding"/>
    <property type="evidence" value="ECO:0007669"/>
    <property type="project" value="UniProtKB-KW"/>
</dbReference>
<dbReference type="GO" id="GO:0033202">
    <property type="term" value="C:DNA helicase complex"/>
    <property type="evidence" value="ECO:0007669"/>
    <property type="project" value="TreeGrafter"/>
</dbReference>
<comment type="caution">
    <text evidence="14">The sequence shown here is derived from an EMBL/GenBank/DDBJ whole genome shotgun (WGS) entry which is preliminary data.</text>
</comment>